<keyword evidence="1" id="KW-0812">Transmembrane</keyword>
<keyword evidence="1" id="KW-0472">Membrane</keyword>
<dbReference type="EMBL" id="JAAAUY010000498">
    <property type="protein sequence ID" value="KAF9329174.1"/>
    <property type="molecule type" value="Genomic_DNA"/>
</dbReference>
<proteinExistence type="predicted"/>
<keyword evidence="1" id="KW-1133">Transmembrane helix</keyword>
<dbReference type="Proteomes" id="UP000696485">
    <property type="component" value="Unassembled WGS sequence"/>
</dbReference>
<reference evidence="2" key="1">
    <citation type="journal article" date="2020" name="Fungal Divers.">
        <title>Resolving the Mortierellaceae phylogeny through synthesis of multi-gene phylogenetics and phylogenomics.</title>
        <authorList>
            <person name="Vandepol N."/>
            <person name="Liber J."/>
            <person name="Desiro A."/>
            <person name="Na H."/>
            <person name="Kennedy M."/>
            <person name="Barry K."/>
            <person name="Grigoriev I.V."/>
            <person name="Miller A.N."/>
            <person name="O'Donnell K."/>
            <person name="Stajich J.E."/>
            <person name="Bonito G."/>
        </authorList>
    </citation>
    <scope>NUCLEOTIDE SEQUENCE</scope>
    <source>
        <strain evidence="2">NVP1</strain>
    </source>
</reference>
<feature type="transmembrane region" description="Helical" evidence="1">
    <location>
        <begin position="104"/>
        <end position="121"/>
    </location>
</feature>
<protein>
    <submittedName>
        <fullName evidence="2">Uncharacterized protein</fullName>
    </submittedName>
</protein>
<accession>A0A9P5SGN9</accession>
<comment type="caution">
    <text evidence="2">The sequence shown here is derived from an EMBL/GenBank/DDBJ whole genome shotgun (WGS) entry which is preliminary data.</text>
</comment>
<keyword evidence="3" id="KW-1185">Reference proteome</keyword>
<dbReference type="AlphaFoldDB" id="A0A9P5SGN9"/>
<organism evidence="2 3">
    <name type="scientific">Podila minutissima</name>
    <dbReference type="NCBI Taxonomy" id="64525"/>
    <lineage>
        <taxon>Eukaryota</taxon>
        <taxon>Fungi</taxon>
        <taxon>Fungi incertae sedis</taxon>
        <taxon>Mucoromycota</taxon>
        <taxon>Mortierellomycotina</taxon>
        <taxon>Mortierellomycetes</taxon>
        <taxon>Mortierellales</taxon>
        <taxon>Mortierellaceae</taxon>
        <taxon>Podila</taxon>
    </lineage>
</organism>
<gene>
    <name evidence="2" type="ORF">BG006_007698</name>
</gene>
<feature type="transmembrane region" description="Helical" evidence="1">
    <location>
        <begin position="133"/>
        <end position="150"/>
    </location>
</feature>
<sequence>MRQRYPDFDRELIWYTHENIELIVPSVDAVFYHCALWGKLLKYAHKFLRALVVLVSQSSGSTQPIIAGGLFAARWDIIVKDSKPYINCRKQLIIYDLTLDTYEAIELVVPWVVAVLYTYALWGKPLKFIHRNLRAVALLVIAICWLYATIGDLADLIPNRHDYNTFECRRKECFTVGPARS</sequence>
<name>A0A9P5SGN9_9FUNG</name>
<evidence type="ECO:0000313" key="2">
    <source>
        <dbReference type="EMBL" id="KAF9329174.1"/>
    </source>
</evidence>
<evidence type="ECO:0000256" key="1">
    <source>
        <dbReference type="SAM" id="Phobius"/>
    </source>
</evidence>
<evidence type="ECO:0000313" key="3">
    <source>
        <dbReference type="Proteomes" id="UP000696485"/>
    </source>
</evidence>